<evidence type="ECO:0000313" key="2">
    <source>
        <dbReference type="EMBL" id="GAB91854.1"/>
    </source>
</evidence>
<dbReference type="InterPro" id="IPR013216">
    <property type="entry name" value="Methyltransf_11"/>
</dbReference>
<comment type="caution">
    <text evidence="2">The sequence shown here is derived from an EMBL/GenBank/DDBJ whole genome shotgun (WGS) entry which is preliminary data.</text>
</comment>
<dbReference type="OrthoDB" id="9795634at2"/>
<name>K6WZ92_9ACTN</name>
<dbReference type="PANTHER" id="PTHR43591:SF24">
    <property type="entry name" value="2-METHOXY-6-POLYPRENYL-1,4-BENZOQUINOL METHYLASE, MITOCHONDRIAL"/>
    <property type="match status" value="1"/>
</dbReference>
<protein>
    <submittedName>
        <fullName evidence="2">Putative methyltransferase</fullName>
    </submittedName>
</protein>
<dbReference type="Proteomes" id="UP000008363">
    <property type="component" value="Unassembled WGS sequence"/>
</dbReference>
<sequence length="272" mass="28916">MSIDSIATDTALKARHRALWASGDYPNVADLIGPLGKRIVEAVGVGPADRVIDVAAGAGNAAIPAARSGAEVVATDLTPELLEVGESRAGQEGLAMSWRTADAEDLPFDDGTFDVALSCVGVMFVPFHQPCADELVRVTRSGGRISLINWTPTGFVGQLFSVMKPYAPPPPPGAQPGVLWGNADHVRNLFGNRVTNLTTTTETVPVTQFTDGAAFRDFFKAYYGPTIAAYKTIADDPARTAELDHAVAELADRNLVDGSMDWEYLLVTATVR</sequence>
<reference evidence="2 3" key="1">
    <citation type="submission" date="2012-08" db="EMBL/GenBank/DDBJ databases">
        <title>Whole genome shotgun sequence of Gordonia rhizosphera NBRC 16068.</title>
        <authorList>
            <person name="Takarada H."/>
            <person name="Isaki S."/>
            <person name="Hosoyama A."/>
            <person name="Tsuchikane K."/>
            <person name="Katsumata H."/>
            <person name="Baba S."/>
            <person name="Ohji S."/>
            <person name="Yamazaki S."/>
            <person name="Fujita N."/>
        </authorList>
    </citation>
    <scope>NUCLEOTIDE SEQUENCE [LARGE SCALE GENOMIC DNA]</scope>
    <source>
        <strain evidence="2 3">NBRC 16068</strain>
    </source>
</reference>
<dbReference type="Pfam" id="PF08241">
    <property type="entry name" value="Methyltransf_11"/>
    <property type="match status" value="1"/>
</dbReference>
<organism evidence="2 3">
    <name type="scientific">Gordonia rhizosphera NBRC 16068</name>
    <dbReference type="NCBI Taxonomy" id="1108045"/>
    <lineage>
        <taxon>Bacteria</taxon>
        <taxon>Bacillati</taxon>
        <taxon>Actinomycetota</taxon>
        <taxon>Actinomycetes</taxon>
        <taxon>Mycobacteriales</taxon>
        <taxon>Gordoniaceae</taxon>
        <taxon>Gordonia</taxon>
    </lineage>
</organism>
<evidence type="ECO:0000259" key="1">
    <source>
        <dbReference type="Pfam" id="PF08241"/>
    </source>
</evidence>
<dbReference type="eggNOG" id="COG2226">
    <property type="taxonomic scope" value="Bacteria"/>
</dbReference>
<dbReference type="SUPFAM" id="SSF53335">
    <property type="entry name" value="S-adenosyl-L-methionine-dependent methyltransferases"/>
    <property type="match status" value="1"/>
</dbReference>
<dbReference type="AlphaFoldDB" id="K6WZ92"/>
<dbReference type="CDD" id="cd02440">
    <property type="entry name" value="AdoMet_MTases"/>
    <property type="match status" value="1"/>
</dbReference>
<dbReference type="EMBL" id="BAHC01000151">
    <property type="protein sequence ID" value="GAB91854.1"/>
    <property type="molecule type" value="Genomic_DNA"/>
</dbReference>
<dbReference type="RefSeq" id="WP_006335773.1">
    <property type="nucleotide sequence ID" value="NZ_BAHC01000151.1"/>
</dbReference>
<proteinExistence type="predicted"/>
<evidence type="ECO:0000313" key="3">
    <source>
        <dbReference type="Proteomes" id="UP000008363"/>
    </source>
</evidence>
<accession>K6WZ92</accession>
<keyword evidence="3" id="KW-1185">Reference proteome</keyword>
<dbReference type="Gene3D" id="3.40.50.150">
    <property type="entry name" value="Vaccinia Virus protein VP39"/>
    <property type="match status" value="1"/>
</dbReference>
<gene>
    <name evidence="2" type="ORF">GORHZ_151_00260</name>
</gene>
<feature type="domain" description="Methyltransferase type 11" evidence="1">
    <location>
        <begin position="53"/>
        <end position="145"/>
    </location>
</feature>
<dbReference type="GO" id="GO:0032259">
    <property type="term" value="P:methylation"/>
    <property type="evidence" value="ECO:0007669"/>
    <property type="project" value="UniProtKB-KW"/>
</dbReference>
<dbReference type="STRING" id="1108045.GORHZ_151_00260"/>
<keyword evidence="2" id="KW-0808">Transferase</keyword>
<dbReference type="PANTHER" id="PTHR43591">
    <property type="entry name" value="METHYLTRANSFERASE"/>
    <property type="match status" value="1"/>
</dbReference>
<keyword evidence="2" id="KW-0489">Methyltransferase</keyword>
<dbReference type="GO" id="GO:0008757">
    <property type="term" value="F:S-adenosylmethionine-dependent methyltransferase activity"/>
    <property type="evidence" value="ECO:0007669"/>
    <property type="project" value="InterPro"/>
</dbReference>
<dbReference type="InterPro" id="IPR029063">
    <property type="entry name" value="SAM-dependent_MTases_sf"/>
</dbReference>